<gene>
    <name evidence="1" type="ORF">AAHA92_12569</name>
</gene>
<dbReference type="EMBL" id="JBEAFC010000005">
    <property type="protein sequence ID" value="KAL1557028.1"/>
    <property type="molecule type" value="Genomic_DNA"/>
</dbReference>
<comment type="caution">
    <text evidence="1">The sequence shown here is derived from an EMBL/GenBank/DDBJ whole genome shotgun (WGS) entry which is preliminary data.</text>
</comment>
<accession>A0ABD1HNA9</accession>
<evidence type="ECO:0000313" key="1">
    <source>
        <dbReference type="EMBL" id="KAL1557028.1"/>
    </source>
</evidence>
<keyword evidence="2" id="KW-1185">Reference proteome</keyword>
<dbReference type="AlphaFoldDB" id="A0ABD1HNA9"/>
<dbReference type="Proteomes" id="UP001567538">
    <property type="component" value="Unassembled WGS sequence"/>
</dbReference>
<proteinExistence type="predicted"/>
<protein>
    <submittedName>
        <fullName evidence="1">Uncharacterized protein</fullName>
    </submittedName>
</protein>
<organism evidence="1 2">
    <name type="scientific">Salvia divinorum</name>
    <name type="common">Maria pastora</name>
    <name type="synonym">Diviner's sage</name>
    <dbReference type="NCBI Taxonomy" id="28513"/>
    <lineage>
        <taxon>Eukaryota</taxon>
        <taxon>Viridiplantae</taxon>
        <taxon>Streptophyta</taxon>
        <taxon>Embryophyta</taxon>
        <taxon>Tracheophyta</taxon>
        <taxon>Spermatophyta</taxon>
        <taxon>Magnoliopsida</taxon>
        <taxon>eudicotyledons</taxon>
        <taxon>Gunneridae</taxon>
        <taxon>Pentapetalae</taxon>
        <taxon>asterids</taxon>
        <taxon>lamiids</taxon>
        <taxon>Lamiales</taxon>
        <taxon>Lamiaceae</taxon>
        <taxon>Nepetoideae</taxon>
        <taxon>Mentheae</taxon>
        <taxon>Salviinae</taxon>
        <taxon>Salvia</taxon>
        <taxon>Salvia subgen. Calosphace</taxon>
    </lineage>
</organism>
<sequence length="68" mass="7410">MAPTLSAKDVGVKLKNDTEKAKWKTLVGLERSPSRYPHWGAINGLGIESSWNTIVEAGSLKHLFSSNS</sequence>
<reference evidence="1 2" key="1">
    <citation type="submission" date="2024-06" db="EMBL/GenBank/DDBJ databases">
        <title>A chromosome level genome sequence of Diviner's sage (Salvia divinorum).</title>
        <authorList>
            <person name="Ford S.A."/>
            <person name="Ro D.-K."/>
            <person name="Ness R.W."/>
            <person name="Phillips M.A."/>
        </authorList>
    </citation>
    <scope>NUCLEOTIDE SEQUENCE [LARGE SCALE GENOMIC DNA]</scope>
    <source>
        <strain evidence="1">SAF-2024a</strain>
        <tissue evidence="1">Leaf</tissue>
    </source>
</reference>
<name>A0ABD1HNA9_SALDI</name>
<evidence type="ECO:0000313" key="2">
    <source>
        <dbReference type="Proteomes" id="UP001567538"/>
    </source>
</evidence>